<feature type="compositionally biased region" description="Basic residues" evidence="7">
    <location>
        <begin position="1"/>
        <end position="15"/>
    </location>
</feature>
<evidence type="ECO:0000313" key="10">
    <source>
        <dbReference type="Proteomes" id="UP000603297"/>
    </source>
</evidence>
<dbReference type="GO" id="GO:0005634">
    <property type="term" value="C:nucleus"/>
    <property type="evidence" value="ECO:0007669"/>
    <property type="project" value="UniProtKB-ARBA"/>
</dbReference>
<dbReference type="Gene3D" id="1.25.10.10">
    <property type="entry name" value="Leucine-rich Repeat Variant"/>
    <property type="match status" value="1"/>
</dbReference>
<dbReference type="Proteomes" id="UP000603297">
    <property type="component" value="Unassembled WGS sequence"/>
</dbReference>
<dbReference type="InterPro" id="IPR011989">
    <property type="entry name" value="ARM-like"/>
</dbReference>
<dbReference type="PROSITE" id="PS51214">
    <property type="entry name" value="IBB"/>
    <property type="match status" value="1"/>
</dbReference>
<dbReference type="AlphaFoldDB" id="A0A852MMI6"/>
<dbReference type="SUPFAM" id="SSF48371">
    <property type="entry name" value="ARM repeat"/>
    <property type="match status" value="1"/>
</dbReference>
<dbReference type="Gene3D" id="1.20.5.690">
    <property type="entry name" value="Importin-alpha, importin-beta-binding domain"/>
    <property type="match status" value="1"/>
</dbReference>
<dbReference type="GO" id="GO:0006606">
    <property type="term" value="P:protein import into nucleus"/>
    <property type="evidence" value="ECO:0007669"/>
    <property type="project" value="InterPro"/>
</dbReference>
<proteinExistence type="inferred from homology"/>
<keyword evidence="2 6" id="KW-0813">Transport</keyword>
<name>A0A852MMI6_9PASS</name>
<dbReference type="OrthoDB" id="29145at2759"/>
<dbReference type="GO" id="GO:0005737">
    <property type="term" value="C:cytoplasm"/>
    <property type="evidence" value="ECO:0007669"/>
    <property type="project" value="InterPro"/>
</dbReference>
<organism evidence="9 10">
    <name type="scientific">Pteruthius melanotis</name>
    <dbReference type="NCBI Taxonomy" id="357074"/>
    <lineage>
        <taxon>Eukaryota</taxon>
        <taxon>Metazoa</taxon>
        <taxon>Chordata</taxon>
        <taxon>Craniata</taxon>
        <taxon>Vertebrata</taxon>
        <taxon>Euteleostomi</taxon>
        <taxon>Archelosauria</taxon>
        <taxon>Archosauria</taxon>
        <taxon>Dinosauria</taxon>
        <taxon>Saurischia</taxon>
        <taxon>Theropoda</taxon>
        <taxon>Coelurosauria</taxon>
        <taxon>Aves</taxon>
        <taxon>Neognathae</taxon>
        <taxon>Neoaves</taxon>
        <taxon>Telluraves</taxon>
        <taxon>Australaves</taxon>
        <taxon>Passeriformes</taxon>
        <taxon>Sylvioidea</taxon>
        <taxon>Timaliidae</taxon>
        <taxon>Pteruthius</taxon>
    </lineage>
</organism>
<dbReference type="InterPro" id="IPR000225">
    <property type="entry name" value="Armadillo"/>
</dbReference>
<dbReference type="Pfam" id="PF00514">
    <property type="entry name" value="Arm"/>
    <property type="match status" value="7"/>
</dbReference>
<protein>
    <submittedName>
        <fullName evidence="9">IMA5 protein</fullName>
    </submittedName>
</protein>
<dbReference type="InterPro" id="IPR016024">
    <property type="entry name" value="ARM-type_fold"/>
</dbReference>
<keyword evidence="10" id="KW-1185">Reference proteome</keyword>
<evidence type="ECO:0000256" key="2">
    <source>
        <dbReference type="ARBA" id="ARBA00022448"/>
    </source>
</evidence>
<dbReference type="PANTHER" id="PTHR23316">
    <property type="entry name" value="IMPORTIN ALPHA"/>
    <property type="match status" value="1"/>
</dbReference>
<evidence type="ECO:0000256" key="3">
    <source>
        <dbReference type="ARBA" id="ARBA00022737"/>
    </source>
</evidence>
<feature type="non-terminal residue" evidence="9">
    <location>
        <position position="515"/>
    </location>
</feature>
<dbReference type="PROSITE" id="PS50176">
    <property type="entry name" value="ARM_REPEAT"/>
    <property type="match status" value="4"/>
</dbReference>
<dbReference type="InterPro" id="IPR002652">
    <property type="entry name" value="Importin-a_IBB"/>
</dbReference>
<keyword evidence="4" id="KW-0653">Protein transport</keyword>
<evidence type="ECO:0000256" key="6">
    <source>
        <dbReference type="PROSITE-ProRule" id="PRU00561"/>
    </source>
</evidence>
<sequence>MPVKKHSQHMKLFKNKGKDETSLRRQRVEVSVELRKAKKDEQILKRRNISIHVKEENASLGQDREYEVSPSLEDIVEAMNGDDTEVQLLATQAARRLLSRQKDPPINQIIELGIIPRLVEFLGRADNAALQFEAAWALTNIASGTSMHTRAVVEGGAIPAFISLLSSPHMHISEQSVWALGNIAGDGPLYRDALIAHDVIPPLLALVSPATPVGFLRNITWALSNLCRNKNPCPPLYAMKKILPVLIFLLQHEDKEVVSDSCWALSYLTDSSNDRIQIVVDTGILPRLVELMDNPDVNVVTPALRAVGNVVTGTDEQTQEAIDAGVLTVLPQLLRHMKPVIQKEAAWTLSNIAAGPCQQIQQIITCGLLPPLVELLNKGDFRAQKEAVWVVANFVTGGTVEQVVELVHSGVLKPLLNLLLAKDSKTILTILETISKLFLAAEKLGETEKLCLLVEELDGLEKIEDLQNHENDMVYRAALDIIEKYFYGEENTDLEPQTGQDGLYDFSVEKQDFNF</sequence>
<keyword evidence="3" id="KW-0677">Repeat</keyword>
<feature type="domain" description="IBB" evidence="8">
    <location>
        <begin position="1"/>
        <end position="56"/>
    </location>
</feature>
<dbReference type="InterPro" id="IPR032413">
    <property type="entry name" value="Arm_3"/>
</dbReference>
<reference evidence="9" key="1">
    <citation type="submission" date="2020-02" db="EMBL/GenBank/DDBJ databases">
        <title>Bird 10,000 Genomes (B10K) Project - Family phase.</title>
        <authorList>
            <person name="Zhang G."/>
        </authorList>
    </citation>
    <scope>NUCLEOTIDE SEQUENCE</scope>
    <source>
        <strain evidence="9">B10K-IZ-033-77</strain>
    </source>
</reference>
<dbReference type="SMART" id="SM00185">
    <property type="entry name" value="ARM"/>
    <property type="match status" value="8"/>
</dbReference>
<dbReference type="PIRSF" id="PIRSF005673">
    <property type="entry name" value="Importin_alpha"/>
    <property type="match status" value="1"/>
</dbReference>
<feature type="repeat" description="ARM" evidence="5">
    <location>
        <begin position="113"/>
        <end position="156"/>
    </location>
</feature>
<dbReference type="GO" id="GO:0061608">
    <property type="term" value="F:nuclear import signal receptor activity"/>
    <property type="evidence" value="ECO:0007669"/>
    <property type="project" value="InterPro"/>
</dbReference>
<dbReference type="Pfam" id="PF01749">
    <property type="entry name" value="IBB"/>
    <property type="match status" value="1"/>
</dbReference>
<dbReference type="InterPro" id="IPR036975">
    <property type="entry name" value="Importin-a_IBB_sf"/>
</dbReference>
<feature type="repeat" description="ARM" evidence="5">
    <location>
        <begin position="283"/>
        <end position="325"/>
    </location>
</feature>
<feature type="region of interest" description="Disordered" evidence="7">
    <location>
        <begin position="1"/>
        <end position="20"/>
    </location>
</feature>
<comment type="similarity">
    <text evidence="1">Belongs to the importin alpha family.</text>
</comment>
<evidence type="ECO:0000259" key="8">
    <source>
        <dbReference type="PROSITE" id="PS51214"/>
    </source>
</evidence>
<dbReference type="InterPro" id="IPR024931">
    <property type="entry name" value="Importin_alpha"/>
</dbReference>
<evidence type="ECO:0000256" key="5">
    <source>
        <dbReference type="PROSITE-ProRule" id="PRU00259"/>
    </source>
</evidence>
<feature type="non-terminal residue" evidence="9">
    <location>
        <position position="1"/>
    </location>
</feature>
<dbReference type="EMBL" id="WEIY01000039">
    <property type="protein sequence ID" value="NXY01678.1"/>
    <property type="molecule type" value="Genomic_DNA"/>
</dbReference>
<evidence type="ECO:0000256" key="4">
    <source>
        <dbReference type="ARBA" id="ARBA00022927"/>
    </source>
</evidence>
<evidence type="ECO:0000256" key="1">
    <source>
        <dbReference type="ARBA" id="ARBA00010394"/>
    </source>
</evidence>
<dbReference type="FunFam" id="1.25.10.10:FF:000009">
    <property type="entry name" value="Importin subunit alpha"/>
    <property type="match status" value="1"/>
</dbReference>
<accession>A0A852MMI6</accession>
<comment type="caution">
    <text evidence="9">The sequence shown here is derived from an EMBL/GenBank/DDBJ whole genome shotgun (WGS) entry which is preliminary data.</text>
</comment>
<evidence type="ECO:0000313" key="9">
    <source>
        <dbReference type="EMBL" id="NXY01678.1"/>
    </source>
</evidence>
<dbReference type="Pfam" id="PF16186">
    <property type="entry name" value="Arm_3"/>
    <property type="match status" value="1"/>
</dbReference>
<gene>
    <name evidence="9" type="primary">Kpna1_0</name>
    <name evidence="9" type="ORF">PTEMEL_R12040</name>
</gene>
<evidence type="ECO:0000256" key="7">
    <source>
        <dbReference type="SAM" id="MobiDB-lite"/>
    </source>
</evidence>
<feature type="repeat" description="ARM" evidence="5">
    <location>
        <begin position="241"/>
        <end position="283"/>
    </location>
</feature>
<feature type="repeat" description="ARM" evidence="5">
    <location>
        <begin position="156"/>
        <end position="184"/>
    </location>
</feature>